<dbReference type="Proteomes" id="UP000265926">
    <property type="component" value="Unassembled WGS sequence"/>
</dbReference>
<name>A0A399SVP6_9BACT</name>
<proteinExistence type="predicted"/>
<dbReference type="RefSeq" id="WP_119439654.1">
    <property type="nucleotide sequence ID" value="NZ_QWGR01000015.1"/>
</dbReference>
<dbReference type="AlphaFoldDB" id="A0A399SVP6"/>
<sequence length="442" mass="49636">MKSSKITIIFYLALMFSYLLVSCSEEEDTKMEEPPQMSVHVPAKGNSWFLANVGTNQMKSSDFDGFSWTSKSSVLRTYFRLEKAGTVHIGLKGTVSSGSSTIRATFQNESKEIKIKDTDHGTVYIGSFTVPSAGYYYVDLTGIDRAGNQFAAVEYIALGGDATLSGVHFSNEDYFYWGRRGPSVHLAYEKPEGTADVQWFYNEVTVPEGNDVVGSYFMANGFGEGYFGMQVNSTSERRILFSVWSPYQTDDPGSIPEDQRVKLIAKGDQTTINDFGGEGSGGQSYLVFNWEAGRTYRFLLKGEPAGDNKTDYKAYFFDPKQSKWYFIAQWRRPLISTYLTGLHSFLENFDTATGPMGRMVNYNNQWVYDTNSTWHEMIRARFTADATGRDKARLDYAGGYQSGDNGFFLKNCGFFNETSKVDTYHTRPALGTAPDIDFTQLP</sequence>
<feature type="domain" description="DUF5077" evidence="1">
    <location>
        <begin position="41"/>
        <end position="163"/>
    </location>
</feature>
<evidence type="ECO:0000259" key="1">
    <source>
        <dbReference type="Pfam" id="PF16871"/>
    </source>
</evidence>
<reference evidence="2 3" key="1">
    <citation type="submission" date="2018-08" db="EMBL/GenBank/DDBJ databases">
        <title>Pallidiluteibacterium maritimus gen. nov., sp. nov., isolated from coastal sediment.</title>
        <authorList>
            <person name="Zhou L.Y."/>
        </authorList>
    </citation>
    <scope>NUCLEOTIDE SEQUENCE [LARGE SCALE GENOMIC DNA]</scope>
    <source>
        <strain evidence="2 3">XSD2</strain>
    </source>
</reference>
<accession>A0A399SVP6</accession>
<keyword evidence="3" id="KW-1185">Reference proteome</keyword>
<organism evidence="2 3">
    <name type="scientific">Maribellus luteus</name>
    <dbReference type="NCBI Taxonomy" id="2305463"/>
    <lineage>
        <taxon>Bacteria</taxon>
        <taxon>Pseudomonadati</taxon>
        <taxon>Bacteroidota</taxon>
        <taxon>Bacteroidia</taxon>
        <taxon>Marinilabiliales</taxon>
        <taxon>Prolixibacteraceae</taxon>
        <taxon>Maribellus</taxon>
    </lineage>
</organism>
<dbReference type="PROSITE" id="PS51257">
    <property type="entry name" value="PROKAR_LIPOPROTEIN"/>
    <property type="match status" value="1"/>
</dbReference>
<protein>
    <submittedName>
        <fullName evidence="2">DUF3472 domain-containing protein</fullName>
    </submittedName>
</protein>
<evidence type="ECO:0000313" key="2">
    <source>
        <dbReference type="EMBL" id="RIJ46381.1"/>
    </source>
</evidence>
<dbReference type="InterPro" id="IPR021862">
    <property type="entry name" value="DUF3472"/>
</dbReference>
<dbReference type="Pfam" id="PF16871">
    <property type="entry name" value="DUF5077"/>
    <property type="match status" value="1"/>
</dbReference>
<comment type="caution">
    <text evidence="2">The sequence shown here is derived from an EMBL/GenBank/DDBJ whole genome shotgun (WGS) entry which is preliminary data.</text>
</comment>
<evidence type="ECO:0000313" key="3">
    <source>
        <dbReference type="Proteomes" id="UP000265926"/>
    </source>
</evidence>
<gene>
    <name evidence="2" type="ORF">D1614_19240</name>
</gene>
<dbReference type="Pfam" id="PF11958">
    <property type="entry name" value="DUF3472"/>
    <property type="match status" value="1"/>
</dbReference>
<dbReference type="EMBL" id="QWGR01000015">
    <property type="protein sequence ID" value="RIJ46381.1"/>
    <property type="molecule type" value="Genomic_DNA"/>
</dbReference>
<dbReference type="InterPro" id="IPR031712">
    <property type="entry name" value="DUF5077"/>
</dbReference>
<dbReference type="OrthoDB" id="6014523at2"/>